<evidence type="ECO:0000256" key="2">
    <source>
        <dbReference type="ARBA" id="ARBA00023015"/>
    </source>
</evidence>
<dbReference type="Pfam" id="PF08281">
    <property type="entry name" value="Sigma70_r4_2"/>
    <property type="match status" value="1"/>
</dbReference>
<accession>A0ABT2PDG7</accession>
<keyword evidence="4" id="KW-0238">DNA-binding</keyword>
<dbReference type="NCBIfam" id="TIGR02937">
    <property type="entry name" value="sigma70-ECF"/>
    <property type="match status" value="1"/>
</dbReference>
<dbReference type="PANTHER" id="PTHR43133:SF8">
    <property type="entry name" value="RNA POLYMERASE SIGMA FACTOR HI_1459-RELATED"/>
    <property type="match status" value="1"/>
</dbReference>
<dbReference type="SUPFAM" id="SSF88659">
    <property type="entry name" value="Sigma3 and sigma4 domains of RNA polymerase sigma factors"/>
    <property type="match status" value="1"/>
</dbReference>
<dbReference type="InterPro" id="IPR014284">
    <property type="entry name" value="RNA_pol_sigma-70_dom"/>
</dbReference>
<feature type="domain" description="RNA polymerase sigma-70 region 2" evidence="6">
    <location>
        <begin position="13"/>
        <end position="73"/>
    </location>
</feature>
<sequence>MSDDHAWYIAEVACHADAIYRYFVRRTSRQDAEDLASDVFTTAWRRRVDVPRGAELPWLYKTAGFVLSNHRRRAIVAPVHALPPLSSPDHAEQTARSDELSRALALLKSRDREILMLHAWEGLDGNELAEALGVSRSGAQAALSRARARLRSVWRSQDEDRTGVVVQDARLL</sequence>
<dbReference type="Proteomes" id="UP001300496">
    <property type="component" value="Unassembled WGS sequence"/>
</dbReference>
<evidence type="ECO:0000256" key="4">
    <source>
        <dbReference type="ARBA" id="ARBA00023125"/>
    </source>
</evidence>
<keyword evidence="9" id="KW-1185">Reference proteome</keyword>
<dbReference type="Gene3D" id="1.10.1740.10">
    <property type="match status" value="1"/>
</dbReference>
<name>A0ABT2PDG7_9MICO</name>
<gene>
    <name evidence="8" type="ORF">N4R40_09875</name>
</gene>
<dbReference type="InterPro" id="IPR013324">
    <property type="entry name" value="RNA_pol_sigma_r3/r4-like"/>
</dbReference>
<dbReference type="InterPro" id="IPR036388">
    <property type="entry name" value="WH-like_DNA-bd_sf"/>
</dbReference>
<keyword evidence="5" id="KW-0804">Transcription</keyword>
<comment type="caution">
    <text evidence="8">The sequence shown here is derived from an EMBL/GenBank/DDBJ whole genome shotgun (WGS) entry which is preliminary data.</text>
</comment>
<dbReference type="EMBL" id="JAODOR010000011">
    <property type="protein sequence ID" value="MCT9002670.1"/>
    <property type="molecule type" value="Genomic_DNA"/>
</dbReference>
<evidence type="ECO:0000256" key="5">
    <source>
        <dbReference type="ARBA" id="ARBA00023163"/>
    </source>
</evidence>
<feature type="domain" description="RNA polymerase sigma factor 70 region 4 type 2" evidence="7">
    <location>
        <begin position="98"/>
        <end position="150"/>
    </location>
</feature>
<reference evidence="8 9" key="1">
    <citation type="journal article" date="2024" name="Int. J. Syst. Evol. Microbiol.">
        <title>Microbacterium memoriense sp. nov., a member of the Actinomycetota from marine beach sediment of the north coast of Portugal.</title>
        <authorList>
            <person name="Santos J.D.N.D."/>
            <person name="Klimek D."/>
            <person name="Calusinska M."/>
            <person name="Lobo-da-Cunha A."/>
            <person name="Catita J."/>
            <person name="Goncalves H."/>
            <person name="Gonzalez I."/>
            <person name="Lage O.M."/>
        </authorList>
    </citation>
    <scope>NUCLEOTIDE SEQUENCE [LARGE SCALE GENOMIC DNA]</scope>
    <source>
        <strain evidence="8 9">PMIC_1C1B</strain>
    </source>
</reference>
<dbReference type="SUPFAM" id="SSF88946">
    <property type="entry name" value="Sigma2 domain of RNA polymerase sigma factors"/>
    <property type="match status" value="1"/>
</dbReference>
<evidence type="ECO:0000313" key="9">
    <source>
        <dbReference type="Proteomes" id="UP001300496"/>
    </source>
</evidence>
<evidence type="ECO:0000313" key="8">
    <source>
        <dbReference type="EMBL" id="MCT9002670.1"/>
    </source>
</evidence>
<dbReference type="InterPro" id="IPR013249">
    <property type="entry name" value="RNA_pol_sigma70_r4_t2"/>
</dbReference>
<evidence type="ECO:0000256" key="3">
    <source>
        <dbReference type="ARBA" id="ARBA00023082"/>
    </source>
</evidence>
<dbReference type="Gene3D" id="1.10.10.10">
    <property type="entry name" value="Winged helix-like DNA-binding domain superfamily/Winged helix DNA-binding domain"/>
    <property type="match status" value="1"/>
</dbReference>
<protein>
    <submittedName>
        <fullName evidence="8">Sigma-70 family RNA polymerase sigma factor</fullName>
    </submittedName>
</protein>
<dbReference type="RefSeq" id="WP_261607205.1">
    <property type="nucleotide sequence ID" value="NZ_JAODOR010000011.1"/>
</dbReference>
<dbReference type="InterPro" id="IPR039425">
    <property type="entry name" value="RNA_pol_sigma-70-like"/>
</dbReference>
<keyword evidence="2" id="KW-0805">Transcription regulation</keyword>
<evidence type="ECO:0000256" key="1">
    <source>
        <dbReference type="ARBA" id="ARBA00010641"/>
    </source>
</evidence>
<dbReference type="Pfam" id="PF04542">
    <property type="entry name" value="Sigma70_r2"/>
    <property type="match status" value="1"/>
</dbReference>
<comment type="similarity">
    <text evidence="1">Belongs to the sigma-70 factor family. ECF subfamily.</text>
</comment>
<dbReference type="PANTHER" id="PTHR43133">
    <property type="entry name" value="RNA POLYMERASE ECF-TYPE SIGMA FACTO"/>
    <property type="match status" value="1"/>
</dbReference>
<evidence type="ECO:0000259" key="6">
    <source>
        <dbReference type="Pfam" id="PF04542"/>
    </source>
</evidence>
<dbReference type="InterPro" id="IPR013325">
    <property type="entry name" value="RNA_pol_sigma_r2"/>
</dbReference>
<keyword evidence="3" id="KW-0731">Sigma factor</keyword>
<dbReference type="CDD" id="cd06171">
    <property type="entry name" value="Sigma70_r4"/>
    <property type="match status" value="1"/>
</dbReference>
<proteinExistence type="inferred from homology"/>
<organism evidence="8 9">
    <name type="scientific">Microbacterium memoriense</name>
    <dbReference type="NCBI Taxonomy" id="2978350"/>
    <lineage>
        <taxon>Bacteria</taxon>
        <taxon>Bacillati</taxon>
        <taxon>Actinomycetota</taxon>
        <taxon>Actinomycetes</taxon>
        <taxon>Micrococcales</taxon>
        <taxon>Microbacteriaceae</taxon>
        <taxon>Microbacterium</taxon>
    </lineage>
</organism>
<evidence type="ECO:0000259" key="7">
    <source>
        <dbReference type="Pfam" id="PF08281"/>
    </source>
</evidence>
<dbReference type="InterPro" id="IPR007627">
    <property type="entry name" value="RNA_pol_sigma70_r2"/>
</dbReference>